<organism evidence="1 2">
    <name type="scientific">Imperialibacter roseus</name>
    <dbReference type="NCBI Taxonomy" id="1324217"/>
    <lineage>
        <taxon>Bacteria</taxon>
        <taxon>Pseudomonadati</taxon>
        <taxon>Bacteroidota</taxon>
        <taxon>Cytophagia</taxon>
        <taxon>Cytophagales</taxon>
        <taxon>Flammeovirgaceae</taxon>
        <taxon>Imperialibacter</taxon>
    </lineage>
</organism>
<name>A0ABZ0IP07_9BACT</name>
<dbReference type="Gene3D" id="3.90.1140.10">
    <property type="entry name" value="Cyclic phosphodiesterase"/>
    <property type="match status" value="1"/>
</dbReference>
<dbReference type="SUPFAM" id="SSF55144">
    <property type="entry name" value="LigT-like"/>
    <property type="match status" value="1"/>
</dbReference>
<keyword evidence="1" id="KW-0436">Ligase</keyword>
<accession>A0ABZ0IP07</accession>
<reference evidence="1 2" key="1">
    <citation type="journal article" date="2023" name="Microbiol. Resour. Announc.">
        <title>Complete Genome Sequence of Imperialibacter roseus strain P4T.</title>
        <authorList>
            <person name="Tizabi D.R."/>
            <person name="Bachvaroff T."/>
            <person name="Hill R.T."/>
        </authorList>
    </citation>
    <scope>NUCLEOTIDE SEQUENCE [LARGE SCALE GENOMIC DNA]</scope>
    <source>
        <strain evidence="1 2">P4T</strain>
    </source>
</reference>
<keyword evidence="2" id="KW-1185">Reference proteome</keyword>
<evidence type="ECO:0000313" key="1">
    <source>
        <dbReference type="EMBL" id="WOK05725.1"/>
    </source>
</evidence>
<dbReference type="Pfam" id="PF13563">
    <property type="entry name" value="2_5_RNA_ligase2"/>
    <property type="match status" value="1"/>
</dbReference>
<dbReference type="GO" id="GO:0016874">
    <property type="term" value="F:ligase activity"/>
    <property type="evidence" value="ECO:0007669"/>
    <property type="project" value="UniProtKB-KW"/>
</dbReference>
<dbReference type="InterPro" id="IPR050580">
    <property type="entry name" value="2H_phosphoesterase_YjcG-like"/>
</dbReference>
<sequence length="210" mass="24410">MVTYKIQIYPSQSITDYVRDRKAQILDEFGQYKFYNSHPHVSLFSFQADISNEHLITKALKEASVFVDSFDISLNGFGYLKSNRAIYLKIGNGSQVARINQLFYRKFRESAKSFGIRVIDPVFAKYPHMIIGSEFEQKAFLKVHQTFIDQKYRETFAVDQVRLLRDIGNGKNDFVETISLTEKVAVSLKWPEEKVWMVNEPQMSLFSHVA</sequence>
<dbReference type="Proteomes" id="UP001302349">
    <property type="component" value="Chromosome"/>
</dbReference>
<dbReference type="InterPro" id="IPR009097">
    <property type="entry name" value="Cyclic_Pdiesterase"/>
</dbReference>
<evidence type="ECO:0000313" key="2">
    <source>
        <dbReference type="Proteomes" id="UP001302349"/>
    </source>
</evidence>
<dbReference type="PANTHER" id="PTHR40037:SF1">
    <property type="entry name" value="PHOSPHOESTERASE SAOUHSC_00951-RELATED"/>
    <property type="match status" value="1"/>
</dbReference>
<dbReference type="RefSeq" id="WP_317488481.1">
    <property type="nucleotide sequence ID" value="NZ_CP136051.1"/>
</dbReference>
<protein>
    <submittedName>
        <fullName evidence="1">2'-5' RNA ligase family protein</fullName>
    </submittedName>
</protein>
<proteinExistence type="predicted"/>
<dbReference type="PANTHER" id="PTHR40037">
    <property type="entry name" value="PHOSPHOESTERASE YJCG-RELATED"/>
    <property type="match status" value="1"/>
</dbReference>
<gene>
    <name evidence="1" type="ORF">RT717_21855</name>
</gene>
<dbReference type="EMBL" id="CP136051">
    <property type="protein sequence ID" value="WOK05725.1"/>
    <property type="molecule type" value="Genomic_DNA"/>
</dbReference>